<feature type="transmembrane region" description="Helical" evidence="1">
    <location>
        <begin position="6"/>
        <end position="22"/>
    </location>
</feature>
<feature type="domain" description="Cytochrome c-552/4" evidence="2">
    <location>
        <begin position="207"/>
        <end position="263"/>
    </location>
</feature>
<proteinExistence type="predicted"/>
<accession>A0A1H7M1I8</accession>
<dbReference type="Proteomes" id="UP000199297">
    <property type="component" value="Unassembled WGS sequence"/>
</dbReference>
<dbReference type="InterPro" id="IPR023155">
    <property type="entry name" value="Cyt_c-552/4"/>
</dbReference>
<dbReference type="GO" id="GO:0020037">
    <property type="term" value="F:heme binding"/>
    <property type="evidence" value="ECO:0007669"/>
    <property type="project" value="InterPro"/>
</dbReference>
<evidence type="ECO:0000256" key="1">
    <source>
        <dbReference type="SAM" id="Phobius"/>
    </source>
</evidence>
<dbReference type="InterPro" id="IPR010980">
    <property type="entry name" value="Cyt_c/b562"/>
</dbReference>
<keyword evidence="1" id="KW-1133">Transmembrane helix</keyword>
<gene>
    <name evidence="3" type="ORF">SAMN05216262_10545</name>
</gene>
<evidence type="ECO:0000259" key="2">
    <source>
        <dbReference type="Pfam" id="PF13435"/>
    </source>
</evidence>
<keyword evidence="1" id="KW-0812">Transmembrane</keyword>
<dbReference type="Gene3D" id="1.20.120.10">
    <property type="entry name" value="Cytochrome c/b562"/>
    <property type="match status" value="2"/>
</dbReference>
<keyword evidence="1" id="KW-0472">Membrane</keyword>
<evidence type="ECO:0000313" key="3">
    <source>
        <dbReference type="EMBL" id="SEL04467.1"/>
    </source>
</evidence>
<name>A0A1H7M1I8_9GAMM</name>
<dbReference type="InterPro" id="IPR036280">
    <property type="entry name" value="Multihaem_cyt_sf"/>
</dbReference>
<dbReference type="OrthoDB" id="6224794at2"/>
<dbReference type="SUPFAM" id="SSF48695">
    <property type="entry name" value="Multiheme cytochromes"/>
    <property type="match status" value="1"/>
</dbReference>
<organism evidence="3 4">
    <name type="scientific">Colwellia chukchiensis</name>
    <dbReference type="NCBI Taxonomy" id="641665"/>
    <lineage>
        <taxon>Bacteria</taxon>
        <taxon>Pseudomonadati</taxon>
        <taxon>Pseudomonadota</taxon>
        <taxon>Gammaproteobacteria</taxon>
        <taxon>Alteromonadales</taxon>
        <taxon>Colwelliaceae</taxon>
        <taxon>Colwellia</taxon>
    </lineage>
</organism>
<keyword evidence="4" id="KW-1185">Reference proteome</keyword>
<sequence>MRWTYFIVLQIAVISLVVVLVYKHQSKVALVKLPPPALAQWYKPENKRQVWLHNMFKLRRELQAVQFYAQQQNSTYLKPWSEELAAHYLKIGEMVPSWQHKLDKAAIAAITTGVNNQNYDAVLSAINSLQRSCDACHDDYRAVTALTYRSADFSNITIEAAQPFNRHMASLSKQVNQIKIASQDNMPELAISSLQELKLGMNALGQTCRHCHKNERKNYPNEAMQQTLINLEQSLNSGTIKEQARALGTLAVQACARCHGTHRVSADSKKLLLKQPTLLELLRH</sequence>
<dbReference type="STRING" id="641665.GCA_002104455_03130"/>
<dbReference type="GO" id="GO:0009055">
    <property type="term" value="F:electron transfer activity"/>
    <property type="evidence" value="ECO:0007669"/>
    <property type="project" value="InterPro"/>
</dbReference>
<dbReference type="GO" id="GO:0022900">
    <property type="term" value="P:electron transport chain"/>
    <property type="evidence" value="ECO:0007669"/>
    <property type="project" value="InterPro"/>
</dbReference>
<dbReference type="InterPro" id="IPR002321">
    <property type="entry name" value="Cyt_c_II"/>
</dbReference>
<reference evidence="4" key="1">
    <citation type="submission" date="2016-10" db="EMBL/GenBank/DDBJ databases">
        <authorList>
            <person name="Varghese N."/>
            <person name="Submissions S."/>
        </authorList>
    </citation>
    <scope>NUCLEOTIDE SEQUENCE [LARGE SCALE GENOMIC DNA]</scope>
    <source>
        <strain evidence="4">CGMCC 1.9127</strain>
    </source>
</reference>
<dbReference type="AlphaFoldDB" id="A0A1H7M1I8"/>
<dbReference type="RefSeq" id="WP_158088334.1">
    <property type="nucleotide sequence ID" value="NZ_FOBI01000005.1"/>
</dbReference>
<dbReference type="Pfam" id="PF13435">
    <property type="entry name" value="Cytochrome_C554"/>
    <property type="match status" value="1"/>
</dbReference>
<dbReference type="SUPFAM" id="SSF47175">
    <property type="entry name" value="Cytochromes"/>
    <property type="match status" value="1"/>
</dbReference>
<protein>
    <submittedName>
        <fullName evidence="3">Cytochrome c554 and c-prime</fullName>
    </submittedName>
</protein>
<evidence type="ECO:0000313" key="4">
    <source>
        <dbReference type="Proteomes" id="UP000199297"/>
    </source>
</evidence>
<dbReference type="PROSITE" id="PS51009">
    <property type="entry name" value="CYTCII"/>
    <property type="match status" value="1"/>
</dbReference>
<dbReference type="EMBL" id="FOBI01000005">
    <property type="protein sequence ID" value="SEL04467.1"/>
    <property type="molecule type" value="Genomic_DNA"/>
</dbReference>
<dbReference type="GO" id="GO:0005506">
    <property type="term" value="F:iron ion binding"/>
    <property type="evidence" value="ECO:0007669"/>
    <property type="project" value="InterPro"/>
</dbReference>